<dbReference type="OrthoDB" id="2832510at2759"/>
<dbReference type="PROSITE" id="PS51186">
    <property type="entry name" value="GNAT"/>
    <property type="match status" value="1"/>
</dbReference>
<dbReference type="InterPro" id="IPR000182">
    <property type="entry name" value="GNAT_dom"/>
</dbReference>
<reference evidence="3" key="1">
    <citation type="submission" date="2021-03" db="EMBL/GenBank/DDBJ databases">
        <authorList>
            <person name="Tagirdzhanova G."/>
        </authorList>
    </citation>
    <scope>NUCLEOTIDE SEQUENCE</scope>
</reference>
<dbReference type="InterPro" id="IPR052523">
    <property type="entry name" value="Trichothecene_AcTrans"/>
</dbReference>
<evidence type="ECO:0000256" key="1">
    <source>
        <dbReference type="SAM" id="MobiDB-lite"/>
    </source>
</evidence>
<dbReference type="InterPro" id="IPR016181">
    <property type="entry name" value="Acyl_CoA_acyltransferase"/>
</dbReference>
<dbReference type="Gene3D" id="3.40.630.30">
    <property type="match status" value="1"/>
</dbReference>
<dbReference type="AlphaFoldDB" id="A0A8H3IU82"/>
<accession>A0A8H3IU82</accession>
<gene>
    <name evidence="3" type="ORF">IMSHALPRED_007029</name>
</gene>
<dbReference type="PANTHER" id="PTHR42791">
    <property type="entry name" value="GNAT FAMILY ACETYLTRANSFERASE"/>
    <property type="match status" value="1"/>
</dbReference>
<dbReference type="Proteomes" id="UP000664534">
    <property type="component" value="Unassembled WGS sequence"/>
</dbReference>
<organism evidence="3 4">
    <name type="scientific">Imshaugia aleurites</name>
    <dbReference type="NCBI Taxonomy" id="172621"/>
    <lineage>
        <taxon>Eukaryota</taxon>
        <taxon>Fungi</taxon>
        <taxon>Dikarya</taxon>
        <taxon>Ascomycota</taxon>
        <taxon>Pezizomycotina</taxon>
        <taxon>Lecanoromycetes</taxon>
        <taxon>OSLEUM clade</taxon>
        <taxon>Lecanoromycetidae</taxon>
        <taxon>Lecanorales</taxon>
        <taxon>Lecanorineae</taxon>
        <taxon>Parmeliaceae</taxon>
        <taxon>Imshaugia</taxon>
    </lineage>
</organism>
<evidence type="ECO:0000313" key="3">
    <source>
        <dbReference type="EMBL" id="CAF9926739.1"/>
    </source>
</evidence>
<dbReference type="GO" id="GO:0016747">
    <property type="term" value="F:acyltransferase activity, transferring groups other than amino-acyl groups"/>
    <property type="evidence" value="ECO:0007669"/>
    <property type="project" value="InterPro"/>
</dbReference>
<name>A0A8H3IU82_9LECA</name>
<protein>
    <recommendedName>
        <fullName evidence="2">N-acetyltransferase domain-containing protein</fullName>
    </recommendedName>
</protein>
<dbReference type="EMBL" id="CAJPDT010000044">
    <property type="protein sequence ID" value="CAF9926739.1"/>
    <property type="molecule type" value="Genomic_DNA"/>
</dbReference>
<feature type="region of interest" description="Disordered" evidence="1">
    <location>
        <begin position="93"/>
        <end position="116"/>
    </location>
</feature>
<dbReference type="Pfam" id="PF00583">
    <property type="entry name" value="Acetyltransf_1"/>
    <property type="match status" value="1"/>
</dbReference>
<keyword evidence="4" id="KW-1185">Reference proteome</keyword>
<dbReference type="PANTHER" id="PTHR42791:SF2">
    <property type="entry name" value="N-ACETYLTRANSFERASE DOMAIN-CONTAINING PROTEIN"/>
    <property type="match status" value="1"/>
</dbReference>
<comment type="caution">
    <text evidence="3">The sequence shown here is derived from an EMBL/GenBank/DDBJ whole genome shotgun (WGS) entry which is preliminary data.</text>
</comment>
<evidence type="ECO:0000313" key="4">
    <source>
        <dbReference type="Proteomes" id="UP000664534"/>
    </source>
</evidence>
<dbReference type="SUPFAM" id="SSF55729">
    <property type="entry name" value="Acyl-CoA N-acyltransferases (Nat)"/>
    <property type="match status" value="1"/>
</dbReference>
<sequence>MPFALHPATIDDAPSIAAIFQAAFANDHIMSHFYPNVPASILWEKDVKFYHDLIAQDGIYGERIIKAVDEESGDTGSKAVAFAAWQYPHTLTEEQKRAKEAKSGSNRDKPPEDSNKPLIKEFFAQLLAGRKRWIVPEETFFLHILAVHPTYHRRGLGTTLIRTGLEAADKAGAQTYIEASPAGLPLYLRHGWEQVDEMVIDMGAYGGQGIEHQPFLMRKPGAGSKLGGAEG</sequence>
<feature type="domain" description="N-acetyltransferase" evidence="2">
    <location>
        <begin position="63"/>
        <end position="222"/>
    </location>
</feature>
<proteinExistence type="predicted"/>
<dbReference type="CDD" id="cd04301">
    <property type="entry name" value="NAT_SF"/>
    <property type="match status" value="1"/>
</dbReference>
<evidence type="ECO:0000259" key="2">
    <source>
        <dbReference type="PROSITE" id="PS51186"/>
    </source>
</evidence>